<sequence length="124" mass="12749">MNNTCHSTNQPHESARNPGSGRRSQLIASFLEEVSASTQTLARTPSPRSLRGSGGSSSPNPGAAGMTEQRQQHLHGRSCAAADCQGGGVHREGGCTPASHYTSMGGGGHQGSLLKRQPGQNATT</sequence>
<proteinExistence type="predicted"/>
<gene>
    <name evidence="2" type="ORF">JOB18_027095</name>
</gene>
<dbReference type="EMBL" id="JAGKHQ010000008">
    <property type="protein sequence ID" value="KAG7510638.1"/>
    <property type="molecule type" value="Genomic_DNA"/>
</dbReference>
<organism evidence="2 3">
    <name type="scientific">Solea senegalensis</name>
    <name type="common">Senegalese sole</name>
    <dbReference type="NCBI Taxonomy" id="28829"/>
    <lineage>
        <taxon>Eukaryota</taxon>
        <taxon>Metazoa</taxon>
        <taxon>Chordata</taxon>
        <taxon>Craniata</taxon>
        <taxon>Vertebrata</taxon>
        <taxon>Euteleostomi</taxon>
        <taxon>Actinopterygii</taxon>
        <taxon>Neopterygii</taxon>
        <taxon>Teleostei</taxon>
        <taxon>Neoteleostei</taxon>
        <taxon>Acanthomorphata</taxon>
        <taxon>Carangaria</taxon>
        <taxon>Pleuronectiformes</taxon>
        <taxon>Pleuronectoidei</taxon>
        <taxon>Soleidae</taxon>
        <taxon>Solea</taxon>
    </lineage>
</organism>
<accession>A0AAV6RZ47</accession>
<feature type="region of interest" description="Disordered" evidence="1">
    <location>
        <begin position="1"/>
        <end position="124"/>
    </location>
</feature>
<evidence type="ECO:0000313" key="2">
    <source>
        <dbReference type="EMBL" id="KAG7510638.1"/>
    </source>
</evidence>
<keyword evidence="3" id="KW-1185">Reference proteome</keyword>
<evidence type="ECO:0000256" key="1">
    <source>
        <dbReference type="SAM" id="MobiDB-lite"/>
    </source>
</evidence>
<reference evidence="2 3" key="1">
    <citation type="journal article" date="2021" name="Sci. Rep.">
        <title>Chromosome anchoring in Senegalese sole (Solea senegalensis) reveals sex-associated markers and genome rearrangements in flatfish.</title>
        <authorList>
            <person name="Guerrero-Cozar I."/>
            <person name="Gomez-Garrido J."/>
            <person name="Berbel C."/>
            <person name="Martinez-Blanch J.F."/>
            <person name="Alioto T."/>
            <person name="Claros M.G."/>
            <person name="Gagnaire P.A."/>
            <person name="Manchado M."/>
        </authorList>
    </citation>
    <scope>NUCLEOTIDE SEQUENCE [LARGE SCALE GENOMIC DNA]</scope>
    <source>
        <strain evidence="2">Sse05_10M</strain>
    </source>
</reference>
<feature type="compositionally biased region" description="Low complexity" evidence="1">
    <location>
        <begin position="45"/>
        <end position="62"/>
    </location>
</feature>
<feature type="compositionally biased region" description="Polar residues" evidence="1">
    <location>
        <begin position="1"/>
        <end position="12"/>
    </location>
</feature>
<protein>
    <submittedName>
        <fullName evidence="2">Uncharacterized protein</fullName>
    </submittedName>
</protein>
<dbReference type="Proteomes" id="UP000693946">
    <property type="component" value="Linkage Group LG16"/>
</dbReference>
<evidence type="ECO:0000313" key="3">
    <source>
        <dbReference type="Proteomes" id="UP000693946"/>
    </source>
</evidence>
<comment type="caution">
    <text evidence="2">The sequence shown here is derived from an EMBL/GenBank/DDBJ whole genome shotgun (WGS) entry which is preliminary data.</text>
</comment>
<dbReference type="AlphaFoldDB" id="A0AAV6RZ47"/>
<name>A0AAV6RZ47_SOLSE</name>